<dbReference type="PANTHER" id="PTHR11280">
    <property type="entry name" value="GLUCOSAMINE-6-PHOSPHATE ISOMERASE"/>
    <property type="match status" value="1"/>
</dbReference>
<evidence type="ECO:0000259" key="3">
    <source>
        <dbReference type="Pfam" id="PF01182"/>
    </source>
</evidence>
<dbReference type="GO" id="GO:0005737">
    <property type="term" value="C:cytoplasm"/>
    <property type="evidence" value="ECO:0007669"/>
    <property type="project" value="TreeGrafter"/>
</dbReference>
<name>E7GB81_9FIRM</name>
<dbReference type="InterPro" id="IPR018321">
    <property type="entry name" value="Glucosamine6P_isomerase_CS"/>
</dbReference>
<dbReference type="AlphaFoldDB" id="E7GB81"/>
<dbReference type="InterPro" id="IPR006148">
    <property type="entry name" value="Glc/Gal-6P_isomerase"/>
</dbReference>
<dbReference type="PANTHER" id="PTHR11280:SF5">
    <property type="entry name" value="GLUCOSAMINE-6-PHOSPHATE ISOMERASE"/>
    <property type="match status" value="1"/>
</dbReference>
<dbReference type="OrthoDB" id="9791139at2"/>
<evidence type="ECO:0000256" key="2">
    <source>
        <dbReference type="ARBA" id="ARBA00023277"/>
    </source>
</evidence>
<reference evidence="4 5" key="1">
    <citation type="submission" date="2010-12" db="EMBL/GenBank/DDBJ databases">
        <title>The Genome Sequence of Coprobacillus sp. strain 29_1.</title>
        <authorList>
            <consortium name="The Broad Institute Genome Sequencing Platform"/>
            <person name="Earl A."/>
            <person name="Ward D."/>
            <person name="Feldgarden M."/>
            <person name="Gevers D."/>
            <person name="Daigneault M."/>
            <person name="Sibley C.D."/>
            <person name="White A."/>
            <person name="Strauss J."/>
            <person name="Allen-Vercoe E."/>
            <person name="Young S.K."/>
            <person name="Zeng Q."/>
            <person name="Gargeya S."/>
            <person name="Fitzgerald M."/>
            <person name="Haas B."/>
            <person name="Abouelleil A."/>
            <person name="Alvarado L."/>
            <person name="Arachchi H.M."/>
            <person name="Berlin A."/>
            <person name="Brown A."/>
            <person name="Chapman S.B."/>
            <person name="Chen Z."/>
            <person name="Dunbar C."/>
            <person name="Freedman E."/>
            <person name="Gearin G."/>
            <person name="Gellesch M."/>
            <person name="Goldberg J."/>
            <person name="Griggs A."/>
            <person name="Gujja S."/>
            <person name="Heilman E."/>
            <person name="Heiman D."/>
            <person name="Howarth C."/>
            <person name="Larson L."/>
            <person name="Lui A."/>
            <person name="MacDonald P.J.P."/>
            <person name="Mehta T."/>
            <person name="Montmayeur A."/>
            <person name="Murphy C."/>
            <person name="Neiman D."/>
            <person name="Pearson M."/>
            <person name="Priest M."/>
            <person name="Roberts A."/>
            <person name="Saif S."/>
            <person name="Shea T."/>
            <person name="Shenoy N."/>
            <person name="Sisk P."/>
            <person name="Stolte C."/>
            <person name="Sykes S."/>
            <person name="White J."/>
            <person name="Yandava C."/>
            <person name="Nusbaum C."/>
            <person name="Birren B."/>
        </authorList>
    </citation>
    <scope>NUCLEOTIDE SEQUENCE [LARGE SCALE GENOMIC DNA]</scope>
    <source>
        <strain evidence="4 5">29_1</strain>
    </source>
</reference>
<accession>E7GB81</accession>
<dbReference type="STRING" id="100884.GCA_000269565_02122"/>
<dbReference type="Proteomes" id="UP000003157">
    <property type="component" value="Unassembled WGS sequence"/>
</dbReference>
<sequence>MKLIVTENYEEMSQQATEIIIKTFQSQPNGLYCFAGGDTPVKTLQLLCKAHEEKLIDLTQAYYIELDEWVGLDQTNSGSCLAYLKKNLFEPAHIPLDHIHAFNSLSKNLVEECQRANQYISAHNGLTLTLLGVGVNGHLGFNEPGVNPNYCAHIINLDEITQSVGKKYFDTNEILSQGITLGIKQLMESQIVIVEANGAKKHEPIQRVINGDIDIMCPVTIINNHPQAYLIVDRAAIKGDD</sequence>
<organism evidence="4 5">
    <name type="scientific">Coprobacillus cateniformis</name>
    <dbReference type="NCBI Taxonomy" id="100884"/>
    <lineage>
        <taxon>Bacteria</taxon>
        <taxon>Bacillati</taxon>
        <taxon>Bacillota</taxon>
        <taxon>Erysipelotrichia</taxon>
        <taxon>Erysipelotrichales</taxon>
        <taxon>Coprobacillaceae</taxon>
        <taxon>Coprobacillus</taxon>
    </lineage>
</organism>
<feature type="domain" description="Glucosamine/galactosamine-6-phosphate isomerase" evidence="3">
    <location>
        <begin position="11"/>
        <end position="224"/>
    </location>
</feature>
<evidence type="ECO:0000313" key="5">
    <source>
        <dbReference type="Proteomes" id="UP000003157"/>
    </source>
</evidence>
<dbReference type="InterPro" id="IPR037171">
    <property type="entry name" value="NagB/RpiA_transferase-like"/>
</dbReference>
<dbReference type="CDD" id="cd01399">
    <property type="entry name" value="GlcN6P_deaminase"/>
    <property type="match status" value="1"/>
</dbReference>
<dbReference type="GO" id="GO:0006043">
    <property type="term" value="P:glucosamine catabolic process"/>
    <property type="evidence" value="ECO:0007669"/>
    <property type="project" value="TreeGrafter"/>
</dbReference>
<dbReference type="Gene3D" id="3.40.50.1360">
    <property type="match status" value="1"/>
</dbReference>
<dbReference type="PROSITE" id="PS01161">
    <property type="entry name" value="GLC_GALNAC_ISOMERASE"/>
    <property type="match status" value="1"/>
</dbReference>
<protein>
    <submittedName>
        <fullName evidence="4">Glucosamine-6-phosphate deaminase</fullName>
    </submittedName>
</protein>
<keyword evidence="1" id="KW-0378">Hydrolase</keyword>
<dbReference type="SUPFAM" id="SSF100950">
    <property type="entry name" value="NagB/RpiA/CoA transferase-like"/>
    <property type="match status" value="1"/>
</dbReference>
<dbReference type="EMBL" id="ADKX01000034">
    <property type="protein sequence ID" value="EFW04616.1"/>
    <property type="molecule type" value="Genomic_DNA"/>
</dbReference>
<dbReference type="InterPro" id="IPR004547">
    <property type="entry name" value="Glucosamine6P_isomerase"/>
</dbReference>
<gene>
    <name evidence="4" type="ORF">HMPREF9488_02022</name>
</gene>
<keyword evidence="2" id="KW-0119">Carbohydrate metabolism</keyword>
<dbReference type="RefSeq" id="WP_008789122.1">
    <property type="nucleotide sequence ID" value="NZ_AKCB01000001.1"/>
</dbReference>
<dbReference type="GO" id="GO:0005975">
    <property type="term" value="P:carbohydrate metabolic process"/>
    <property type="evidence" value="ECO:0007669"/>
    <property type="project" value="InterPro"/>
</dbReference>
<dbReference type="HOGENOM" id="CLU_049611_1_1_9"/>
<keyword evidence="5" id="KW-1185">Reference proteome</keyword>
<dbReference type="GO" id="GO:0006046">
    <property type="term" value="P:N-acetylglucosamine catabolic process"/>
    <property type="evidence" value="ECO:0007669"/>
    <property type="project" value="TreeGrafter"/>
</dbReference>
<dbReference type="GO" id="GO:0019262">
    <property type="term" value="P:N-acetylneuraminate catabolic process"/>
    <property type="evidence" value="ECO:0007669"/>
    <property type="project" value="TreeGrafter"/>
</dbReference>
<dbReference type="GO" id="GO:0042802">
    <property type="term" value="F:identical protein binding"/>
    <property type="evidence" value="ECO:0007669"/>
    <property type="project" value="TreeGrafter"/>
</dbReference>
<dbReference type="GeneID" id="78229961"/>
<evidence type="ECO:0000313" key="4">
    <source>
        <dbReference type="EMBL" id="EFW04616.1"/>
    </source>
</evidence>
<comment type="caution">
    <text evidence="4">The sequence shown here is derived from an EMBL/GenBank/DDBJ whole genome shotgun (WGS) entry which is preliminary data.</text>
</comment>
<dbReference type="GO" id="GO:0004342">
    <property type="term" value="F:glucosamine-6-phosphate deaminase activity"/>
    <property type="evidence" value="ECO:0007669"/>
    <property type="project" value="InterPro"/>
</dbReference>
<dbReference type="eggNOG" id="COG0363">
    <property type="taxonomic scope" value="Bacteria"/>
</dbReference>
<dbReference type="Pfam" id="PF01182">
    <property type="entry name" value="Glucosamine_iso"/>
    <property type="match status" value="1"/>
</dbReference>
<evidence type="ECO:0000256" key="1">
    <source>
        <dbReference type="ARBA" id="ARBA00022801"/>
    </source>
</evidence>
<proteinExistence type="predicted"/>